<dbReference type="Proteomes" id="UP001223144">
    <property type="component" value="Unassembled WGS sequence"/>
</dbReference>
<dbReference type="CDD" id="cd04301">
    <property type="entry name" value="NAT_SF"/>
    <property type="match status" value="1"/>
</dbReference>
<dbReference type="InterPro" id="IPR050832">
    <property type="entry name" value="Bact_Acetyltransf"/>
</dbReference>
<dbReference type="InterPro" id="IPR016181">
    <property type="entry name" value="Acyl_CoA_acyltransferase"/>
</dbReference>
<dbReference type="PANTHER" id="PTHR43877">
    <property type="entry name" value="AMINOALKYLPHOSPHONATE N-ACETYLTRANSFERASE-RELATED-RELATED"/>
    <property type="match status" value="1"/>
</dbReference>
<dbReference type="Gene3D" id="3.40.630.30">
    <property type="match status" value="2"/>
</dbReference>
<name>A0ABT6HU76_9ACTN</name>
<evidence type="ECO:0000313" key="5">
    <source>
        <dbReference type="Proteomes" id="UP001223144"/>
    </source>
</evidence>
<evidence type="ECO:0000256" key="1">
    <source>
        <dbReference type="ARBA" id="ARBA00022679"/>
    </source>
</evidence>
<reference evidence="4 5" key="1">
    <citation type="submission" date="2023-04" db="EMBL/GenBank/DDBJ databases">
        <title>Streptomyces chengmaiensis sp. nov. isolated from the stem of mangrove plant in Hainan.</title>
        <authorList>
            <person name="Huang X."/>
            <person name="Zhou S."/>
            <person name="Chu X."/>
            <person name="Xie Y."/>
            <person name="Lin Y."/>
        </authorList>
    </citation>
    <scope>NUCLEOTIDE SEQUENCE [LARGE SCALE GENOMIC DNA]</scope>
    <source>
        <strain evidence="4 5">HNM0663</strain>
    </source>
</reference>
<evidence type="ECO:0000313" key="4">
    <source>
        <dbReference type="EMBL" id="MDH2392278.1"/>
    </source>
</evidence>
<gene>
    <name evidence="4" type="ORF">QCN29_26570</name>
</gene>
<dbReference type="Pfam" id="PF00583">
    <property type="entry name" value="Acetyltransf_1"/>
    <property type="match status" value="2"/>
</dbReference>
<protein>
    <submittedName>
        <fullName evidence="4">GNAT family N-acetyltransferase</fullName>
    </submittedName>
</protein>
<keyword evidence="1" id="KW-0808">Transferase</keyword>
<keyword evidence="5" id="KW-1185">Reference proteome</keyword>
<dbReference type="InterPro" id="IPR000182">
    <property type="entry name" value="GNAT_dom"/>
</dbReference>
<feature type="domain" description="N-acetyltransferase" evidence="3">
    <location>
        <begin position="1"/>
        <end position="125"/>
    </location>
</feature>
<dbReference type="EMBL" id="JARWBG010000039">
    <property type="protein sequence ID" value="MDH2392278.1"/>
    <property type="molecule type" value="Genomic_DNA"/>
</dbReference>
<organism evidence="4 5">
    <name type="scientific">Streptomyces chengmaiensis</name>
    <dbReference type="NCBI Taxonomy" id="3040919"/>
    <lineage>
        <taxon>Bacteria</taxon>
        <taxon>Bacillati</taxon>
        <taxon>Actinomycetota</taxon>
        <taxon>Actinomycetes</taxon>
        <taxon>Kitasatosporales</taxon>
        <taxon>Streptomycetaceae</taxon>
        <taxon>Streptomyces</taxon>
    </lineage>
</organism>
<dbReference type="PROSITE" id="PS51186">
    <property type="entry name" value="GNAT"/>
    <property type="match status" value="2"/>
</dbReference>
<comment type="caution">
    <text evidence="4">The sequence shown here is derived from an EMBL/GenBank/DDBJ whole genome shotgun (WGS) entry which is preliminary data.</text>
</comment>
<dbReference type="RefSeq" id="WP_279931311.1">
    <property type="nucleotide sequence ID" value="NZ_JARWBG010000039.1"/>
</dbReference>
<feature type="domain" description="N-acetyltransferase" evidence="3">
    <location>
        <begin position="126"/>
        <end position="279"/>
    </location>
</feature>
<dbReference type="SUPFAM" id="SSF55729">
    <property type="entry name" value="Acyl-CoA N-acyltransferases (Nat)"/>
    <property type="match status" value="2"/>
</dbReference>
<evidence type="ECO:0000256" key="2">
    <source>
        <dbReference type="ARBA" id="ARBA00023315"/>
    </source>
</evidence>
<proteinExistence type="predicted"/>
<keyword evidence="2" id="KW-0012">Acyltransferase</keyword>
<sequence length="279" mass="29717">MTTTLRPTGPIQHEAAGGRSRAYEVCVNGRPVGAVELATHRSLGPTTGTIRSLTIDEADRRRGRGTVAALAAEEVLRAWDCRQVVVSVPPEATAALRLSTALGYVERSRNMVKQVSAGPPPLPPGTAARPMSEAEFEPWRQAAVAAYAQSWADRGLSPQQARAKSTADHEGALPQGLATPGTWLRVLSRGEERLGTLFAGRTEVLPGEQGVYVYDVEVRAAHRGQGHGRSLMLLAEHIARDAGLGLVGLHVFAANTPAVRLYESLGYRVTAVNAAKPLL</sequence>
<dbReference type="PANTHER" id="PTHR43877:SF2">
    <property type="entry name" value="AMINOALKYLPHOSPHONATE N-ACETYLTRANSFERASE-RELATED"/>
    <property type="match status" value="1"/>
</dbReference>
<evidence type="ECO:0000259" key="3">
    <source>
        <dbReference type="PROSITE" id="PS51186"/>
    </source>
</evidence>
<accession>A0ABT6HU76</accession>